<accession>A0A8H6YQ25</accession>
<dbReference type="InterPro" id="IPR029058">
    <property type="entry name" value="AB_hydrolase_fold"/>
</dbReference>
<gene>
    <name evidence="1" type="ORF">MVEN_00659900</name>
</gene>
<sequence length="294" mass="31858">METGLDPYSLTIRTNLLSNGDAIETLVTELLPAVVVAAAPLSTITVDCSLLQGFAALLTSSTFGASAPVSLPSTYLGHLNASKFCAMRIQATANNTVPGFDYQRLAFRKCTLIAEGGQDKHLFPRVMDDRSSLPSNRDASQQDLFAHFVGLACVPFHNPHPINNFYIWLSEYVPRSSCGCVADTMTCLCLASTWSFTSDGSSTPANYQSTLFLCGCIMDGRFISVRPMKPFKSGKFIKVPVFFGYNTNESSNWSAGLRDSTASTSEPDATRGIVYNLLTLATFDFSTSTDRPPS</sequence>
<proteinExistence type="predicted"/>
<keyword evidence="1" id="KW-0378">Hydrolase</keyword>
<dbReference type="OrthoDB" id="408631at2759"/>
<dbReference type="Gene3D" id="3.40.50.1820">
    <property type="entry name" value="alpha/beta hydrolase"/>
    <property type="match status" value="1"/>
</dbReference>
<dbReference type="SUPFAM" id="SSF53474">
    <property type="entry name" value="alpha/beta-Hydrolases"/>
    <property type="match status" value="1"/>
</dbReference>
<evidence type="ECO:0000313" key="2">
    <source>
        <dbReference type="Proteomes" id="UP000620124"/>
    </source>
</evidence>
<dbReference type="AlphaFoldDB" id="A0A8H6YQ25"/>
<reference evidence="1" key="1">
    <citation type="submission" date="2020-05" db="EMBL/GenBank/DDBJ databases">
        <title>Mycena genomes resolve the evolution of fungal bioluminescence.</title>
        <authorList>
            <person name="Tsai I.J."/>
        </authorList>
    </citation>
    <scope>NUCLEOTIDE SEQUENCE</scope>
    <source>
        <strain evidence="1">CCC161011</strain>
    </source>
</reference>
<dbReference type="Proteomes" id="UP000620124">
    <property type="component" value="Unassembled WGS sequence"/>
</dbReference>
<comment type="caution">
    <text evidence="1">The sequence shown here is derived from an EMBL/GenBank/DDBJ whole genome shotgun (WGS) entry which is preliminary data.</text>
</comment>
<organism evidence="1 2">
    <name type="scientific">Mycena venus</name>
    <dbReference type="NCBI Taxonomy" id="2733690"/>
    <lineage>
        <taxon>Eukaryota</taxon>
        <taxon>Fungi</taxon>
        <taxon>Dikarya</taxon>
        <taxon>Basidiomycota</taxon>
        <taxon>Agaricomycotina</taxon>
        <taxon>Agaricomycetes</taxon>
        <taxon>Agaricomycetidae</taxon>
        <taxon>Agaricales</taxon>
        <taxon>Marasmiineae</taxon>
        <taxon>Mycenaceae</taxon>
        <taxon>Mycena</taxon>
    </lineage>
</organism>
<protein>
    <submittedName>
        <fullName evidence="1">Carboxylic ester hydrolase</fullName>
    </submittedName>
</protein>
<dbReference type="GO" id="GO:0016787">
    <property type="term" value="F:hydrolase activity"/>
    <property type="evidence" value="ECO:0007669"/>
    <property type="project" value="UniProtKB-KW"/>
</dbReference>
<evidence type="ECO:0000313" key="1">
    <source>
        <dbReference type="EMBL" id="KAF7363077.1"/>
    </source>
</evidence>
<keyword evidence="2" id="KW-1185">Reference proteome</keyword>
<name>A0A8H6YQ25_9AGAR</name>
<dbReference type="EMBL" id="JACAZI010000004">
    <property type="protein sequence ID" value="KAF7363077.1"/>
    <property type="molecule type" value="Genomic_DNA"/>
</dbReference>